<dbReference type="InterPro" id="IPR002781">
    <property type="entry name" value="TM_pro_TauE-like"/>
</dbReference>
<name>A0A975MKL1_9GAMM</name>
<feature type="transmembrane region" description="Helical" evidence="6">
    <location>
        <begin position="145"/>
        <end position="170"/>
    </location>
</feature>
<evidence type="ECO:0000313" key="7">
    <source>
        <dbReference type="EMBL" id="QWF69522.1"/>
    </source>
</evidence>
<feature type="transmembrane region" description="Helical" evidence="6">
    <location>
        <begin position="182"/>
        <end position="200"/>
    </location>
</feature>
<dbReference type="AlphaFoldDB" id="A0A975MKL1"/>
<dbReference type="Pfam" id="PF01925">
    <property type="entry name" value="TauE"/>
    <property type="match status" value="1"/>
</dbReference>
<dbReference type="GO" id="GO:0005886">
    <property type="term" value="C:plasma membrane"/>
    <property type="evidence" value="ECO:0007669"/>
    <property type="project" value="UniProtKB-SubCell"/>
</dbReference>
<feature type="transmembrane region" description="Helical" evidence="6">
    <location>
        <begin position="42"/>
        <end position="59"/>
    </location>
</feature>
<evidence type="ECO:0000256" key="5">
    <source>
        <dbReference type="ARBA" id="ARBA00023136"/>
    </source>
</evidence>
<keyword evidence="5 6" id="KW-0472">Membrane</keyword>
<evidence type="ECO:0000256" key="3">
    <source>
        <dbReference type="ARBA" id="ARBA00022692"/>
    </source>
</evidence>
<dbReference type="PANTHER" id="PTHR43701:SF2">
    <property type="entry name" value="MEMBRANE TRANSPORTER PROTEIN YJNA-RELATED"/>
    <property type="match status" value="1"/>
</dbReference>
<protein>
    <recommendedName>
        <fullName evidence="6">Probable membrane transporter protein</fullName>
    </recommendedName>
</protein>
<keyword evidence="4 6" id="KW-1133">Transmembrane helix</keyword>
<feature type="transmembrane region" description="Helical" evidence="6">
    <location>
        <begin position="96"/>
        <end position="114"/>
    </location>
</feature>
<gene>
    <name evidence="7" type="ORF">KEF85_09025</name>
</gene>
<dbReference type="Proteomes" id="UP000676649">
    <property type="component" value="Chromosome"/>
</dbReference>
<dbReference type="KEGG" id="mpad:KEF85_09025"/>
<comment type="similarity">
    <text evidence="2 6">Belongs to the 4-toluene sulfonate uptake permease (TSUP) (TC 2.A.102) family.</text>
</comment>
<evidence type="ECO:0000256" key="6">
    <source>
        <dbReference type="RuleBase" id="RU363041"/>
    </source>
</evidence>
<evidence type="ECO:0000313" key="8">
    <source>
        <dbReference type="Proteomes" id="UP000676649"/>
    </source>
</evidence>
<organism evidence="7 8">
    <name type="scientific">Methylomonas paludis</name>
    <dbReference type="NCBI Taxonomy" id="1173101"/>
    <lineage>
        <taxon>Bacteria</taxon>
        <taxon>Pseudomonadati</taxon>
        <taxon>Pseudomonadota</taxon>
        <taxon>Gammaproteobacteria</taxon>
        <taxon>Methylococcales</taxon>
        <taxon>Methylococcaceae</taxon>
        <taxon>Methylomonas</taxon>
    </lineage>
</organism>
<evidence type="ECO:0000256" key="2">
    <source>
        <dbReference type="ARBA" id="ARBA00009142"/>
    </source>
</evidence>
<keyword evidence="6" id="KW-1003">Cell membrane</keyword>
<evidence type="ECO:0000256" key="1">
    <source>
        <dbReference type="ARBA" id="ARBA00004141"/>
    </source>
</evidence>
<sequence length="304" mass="32027">MTLTLVLAVAIGLVLGLLGGGGSVLTVPMLVYVLHVEPKLAIVTSFVVVGLSSLLALLAHARRDTVCWKSGFFFGSAGMVGAYGGAHLAGHFSSTALMSLFGGICLVTGVLMLGRGQRPLQAAYALRIKLCPLRVPYLPVLFDGFWVGVVTGMVGVGGGFLIVPALTLLVGLPMQGAIGTSLLIIVMNAVAGLSGYSQFVALDMNLTLVVGAGTLSGSMIGSLASARINPLILRQLFAVLVIAVALYTLSQSLHSQDMQFLLDFWRVPMHIVFTLAGLVLILVLVRLSRWIHKPRFLDLHPAAK</sequence>
<feature type="transmembrane region" description="Helical" evidence="6">
    <location>
        <begin position="231"/>
        <end position="249"/>
    </location>
</feature>
<proteinExistence type="inferred from homology"/>
<keyword evidence="8" id="KW-1185">Reference proteome</keyword>
<dbReference type="RefSeq" id="WP_215579659.1">
    <property type="nucleotide sequence ID" value="NZ_CP073754.1"/>
</dbReference>
<reference evidence="7" key="1">
    <citation type="submission" date="2021-04" db="EMBL/GenBank/DDBJ databases">
        <title>Draft genome sequence data of methanotrophic Methylovulum sp. strain S1L and Methylomonas sp. strain S2AM isolated from boreal lake water columns.</title>
        <authorList>
            <person name="Rissanen A.J."/>
            <person name="Mangayil R."/>
            <person name="Svenning M.M."/>
            <person name="Khanongnuch R."/>
        </authorList>
    </citation>
    <scope>NUCLEOTIDE SEQUENCE</scope>
    <source>
        <strain evidence="7">S2AM</strain>
    </source>
</reference>
<dbReference type="PANTHER" id="PTHR43701">
    <property type="entry name" value="MEMBRANE TRANSPORTER PROTEIN MJ0441-RELATED"/>
    <property type="match status" value="1"/>
</dbReference>
<accession>A0A975MKL1</accession>
<dbReference type="InterPro" id="IPR051598">
    <property type="entry name" value="TSUP/Inactive_protease-like"/>
</dbReference>
<feature type="transmembrane region" description="Helical" evidence="6">
    <location>
        <begin position="269"/>
        <end position="287"/>
    </location>
</feature>
<keyword evidence="3 6" id="KW-0812">Transmembrane</keyword>
<comment type="subcellular location">
    <subcellularLocation>
        <location evidence="6">Cell membrane</location>
        <topology evidence="6">Multi-pass membrane protein</topology>
    </subcellularLocation>
    <subcellularLocation>
        <location evidence="1">Membrane</location>
        <topology evidence="1">Multi-pass membrane protein</topology>
    </subcellularLocation>
</comment>
<feature type="transmembrane region" description="Helical" evidence="6">
    <location>
        <begin position="71"/>
        <end position="90"/>
    </location>
</feature>
<dbReference type="EMBL" id="CP073754">
    <property type="protein sequence ID" value="QWF69522.1"/>
    <property type="molecule type" value="Genomic_DNA"/>
</dbReference>
<evidence type="ECO:0000256" key="4">
    <source>
        <dbReference type="ARBA" id="ARBA00022989"/>
    </source>
</evidence>